<protein>
    <submittedName>
        <fullName evidence="1">Uncharacterized protein</fullName>
    </submittedName>
</protein>
<dbReference type="AlphaFoldDB" id="A0A4Q9PN63"/>
<keyword evidence="2" id="KW-1185">Reference proteome</keyword>
<sequence length="153" mass="17560">MPSRIDDCVVAEIINGVQDWSLTRLPTRVLLRSLLLMIRIPRFRDQCQTSFVLVPKHICLTPGGVQERMINEGRTPSKHSTYVSRIFRIGRSQTAPANFIPLHLEDDHGIPPALSDLTLSRFVYQRSIYAKHPAAAWRLYHRGRRTQLPSVIH</sequence>
<evidence type="ECO:0000313" key="1">
    <source>
        <dbReference type="EMBL" id="TBU55693.1"/>
    </source>
</evidence>
<dbReference type="EMBL" id="ML145164">
    <property type="protein sequence ID" value="TBU55693.1"/>
    <property type="molecule type" value="Genomic_DNA"/>
</dbReference>
<evidence type="ECO:0000313" key="2">
    <source>
        <dbReference type="Proteomes" id="UP000292082"/>
    </source>
</evidence>
<reference evidence="1 2" key="1">
    <citation type="submission" date="2019-01" db="EMBL/GenBank/DDBJ databases">
        <title>Draft genome sequences of three monokaryotic isolates of the white-rot basidiomycete fungus Dichomitus squalens.</title>
        <authorList>
            <consortium name="DOE Joint Genome Institute"/>
            <person name="Lopez S.C."/>
            <person name="Andreopoulos B."/>
            <person name="Pangilinan J."/>
            <person name="Lipzen A."/>
            <person name="Riley R."/>
            <person name="Ahrendt S."/>
            <person name="Ng V."/>
            <person name="Barry K."/>
            <person name="Daum C."/>
            <person name="Grigoriev I.V."/>
            <person name="Hilden K.S."/>
            <person name="Makela M.R."/>
            <person name="de Vries R.P."/>
        </authorList>
    </citation>
    <scope>NUCLEOTIDE SEQUENCE [LARGE SCALE GENOMIC DNA]</scope>
    <source>
        <strain evidence="1 2">CBS 464.89</strain>
    </source>
</reference>
<gene>
    <name evidence="1" type="ORF">BD310DRAFT_672611</name>
</gene>
<proteinExistence type="predicted"/>
<organism evidence="1 2">
    <name type="scientific">Dichomitus squalens</name>
    <dbReference type="NCBI Taxonomy" id="114155"/>
    <lineage>
        <taxon>Eukaryota</taxon>
        <taxon>Fungi</taxon>
        <taxon>Dikarya</taxon>
        <taxon>Basidiomycota</taxon>
        <taxon>Agaricomycotina</taxon>
        <taxon>Agaricomycetes</taxon>
        <taxon>Polyporales</taxon>
        <taxon>Polyporaceae</taxon>
        <taxon>Dichomitus</taxon>
    </lineage>
</organism>
<name>A0A4Q9PN63_9APHY</name>
<dbReference type="Proteomes" id="UP000292082">
    <property type="component" value="Unassembled WGS sequence"/>
</dbReference>
<accession>A0A4Q9PN63</accession>